<dbReference type="PANTHER" id="PTHR30562">
    <property type="entry name" value="UVRC/OXIDOREDUCTASE"/>
    <property type="match status" value="1"/>
</dbReference>
<dbReference type="GO" id="GO:0004527">
    <property type="term" value="F:exonuclease activity"/>
    <property type="evidence" value="ECO:0007669"/>
    <property type="project" value="UniProtKB-KW"/>
</dbReference>
<dbReference type="Gene3D" id="3.30.420.10">
    <property type="entry name" value="Ribonuclease H-like superfamily/Ribonuclease H"/>
    <property type="match status" value="1"/>
</dbReference>
<dbReference type="CDD" id="cd06127">
    <property type="entry name" value="DEDDh"/>
    <property type="match status" value="1"/>
</dbReference>
<dbReference type="InterPro" id="IPR050066">
    <property type="entry name" value="UvrABC_protein_C"/>
</dbReference>
<dbReference type="SUPFAM" id="SSF82771">
    <property type="entry name" value="GIY-YIG endonuclease"/>
    <property type="match status" value="1"/>
</dbReference>
<dbReference type="GO" id="GO:0009380">
    <property type="term" value="C:excinuclease repair complex"/>
    <property type="evidence" value="ECO:0007669"/>
    <property type="project" value="TreeGrafter"/>
</dbReference>
<keyword evidence="1" id="KW-0540">Nuclease</keyword>
<dbReference type="GO" id="GO:0003677">
    <property type="term" value="F:DNA binding"/>
    <property type="evidence" value="ECO:0007669"/>
    <property type="project" value="InterPro"/>
</dbReference>
<dbReference type="Proteomes" id="UP000000376">
    <property type="component" value="Chromosome"/>
</dbReference>
<dbReference type="HOGENOM" id="CLU_022933_0_0_11"/>
<dbReference type="GO" id="GO:0006260">
    <property type="term" value="P:DNA replication"/>
    <property type="evidence" value="ECO:0007669"/>
    <property type="project" value="InterPro"/>
</dbReference>
<dbReference type="EMBL" id="CP002045">
    <property type="protein sequence ID" value="ADH92482.1"/>
    <property type="molecule type" value="Genomic_DNA"/>
</dbReference>
<protein>
    <submittedName>
        <fullName evidence="3">DNA polymerase III, epsilon subunit</fullName>
        <ecNumber evidence="3">2.7.7.7</ecNumber>
    </submittedName>
</protein>
<dbReference type="SUPFAM" id="SSF53098">
    <property type="entry name" value="Ribonuclease H-like"/>
    <property type="match status" value="1"/>
</dbReference>
<dbReference type="InterPro" id="IPR013520">
    <property type="entry name" value="Ribonucl_H"/>
</dbReference>
<evidence type="ECO:0000259" key="2">
    <source>
        <dbReference type="PROSITE" id="PS50164"/>
    </source>
</evidence>
<dbReference type="AlphaFoldDB" id="D7BNI3"/>
<evidence type="ECO:0000313" key="4">
    <source>
        <dbReference type="Proteomes" id="UP000000376"/>
    </source>
</evidence>
<dbReference type="CDD" id="cd10434">
    <property type="entry name" value="GIY-YIG_UvrC_Cho"/>
    <property type="match status" value="1"/>
</dbReference>
<dbReference type="KEGG" id="ahe:Arch_0750"/>
<dbReference type="eggNOG" id="COG0322">
    <property type="taxonomic scope" value="Bacteria"/>
</dbReference>
<dbReference type="InterPro" id="IPR036397">
    <property type="entry name" value="RNaseH_sf"/>
</dbReference>
<gene>
    <name evidence="3" type="ordered locus">Arch_0750</name>
</gene>
<keyword evidence="3" id="KW-0808">Transferase</keyword>
<dbReference type="InterPro" id="IPR006054">
    <property type="entry name" value="DnaQ"/>
</dbReference>
<dbReference type="STRING" id="644284.Arch_0750"/>
<organism evidence="3 4">
    <name type="scientific">Arcanobacterium haemolyticum (strain ATCC 9345 / DSM 20595 / CCM 5947 / CCUG 17215 / LMG 16163 / NBRC 15585 / NCTC 8452 / 11018)</name>
    <dbReference type="NCBI Taxonomy" id="644284"/>
    <lineage>
        <taxon>Bacteria</taxon>
        <taxon>Bacillati</taxon>
        <taxon>Actinomycetota</taxon>
        <taxon>Actinomycetes</taxon>
        <taxon>Actinomycetales</taxon>
        <taxon>Actinomycetaceae</taxon>
        <taxon>Arcanobacterium</taxon>
    </lineage>
</organism>
<reference evidence="3 4" key="1">
    <citation type="journal article" date="2010" name="Stand. Genomic Sci.">
        <title>Complete genome sequence of Arcanobacterium haemolyticum type strain (11018).</title>
        <authorList>
            <person name="Yasawong M."/>
            <person name="Teshima H."/>
            <person name="Lapidus A."/>
            <person name="Nolan M."/>
            <person name="Lucas S."/>
            <person name="Glavina Del Rio T."/>
            <person name="Tice H."/>
            <person name="Cheng J."/>
            <person name="Bruce D."/>
            <person name="Detter C."/>
            <person name="Tapia R."/>
            <person name="Han C."/>
            <person name="Goodwin L."/>
            <person name="Pitluck S."/>
            <person name="Liolios K."/>
            <person name="Ivanova N."/>
            <person name="Mavromatis K."/>
            <person name="Mikhailova N."/>
            <person name="Pati A."/>
            <person name="Chen A."/>
            <person name="Palaniappan K."/>
            <person name="Land M."/>
            <person name="Hauser L."/>
            <person name="Chang Y."/>
            <person name="Jeffries C."/>
            <person name="Rohde M."/>
            <person name="Sikorski J."/>
            <person name="Pukall R."/>
            <person name="Goker M."/>
            <person name="Woyke T."/>
            <person name="Bristow J."/>
            <person name="Eisen J."/>
            <person name="Markowitz V."/>
            <person name="Hugenholtz P."/>
            <person name="Kyrpides N."/>
            <person name="Klenk H."/>
        </authorList>
    </citation>
    <scope>NUCLEOTIDE SEQUENCE [LARGE SCALE GENOMIC DNA]</scope>
    <source>
        <strain evidence="4">ATCC 9345 / DSM 20595 / CCUG 17215 / LMG 16163 / NBRC 15585 / NCTC 8452 / 11018</strain>
    </source>
</reference>
<dbReference type="EC" id="2.7.7.7" evidence="3"/>
<accession>D7BNI3</accession>
<dbReference type="Pfam" id="PF00929">
    <property type="entry name" value="RNase_T"/>
    <property type="match status" value="1"/>
</dbReference>
<dbReference type="FunFam" id="3.30.420.10:FF:000045">
    <property type="entry name" value="3'-5' exonuclease DinG"/>
    <property type="match status" value="1"/>
</dbReference>
<dbReference type="RefSeq" id="WP_013169980.1">
    <property type="nucleotide sequence ID" value="NC_014218.1"/>
</dbReference>
<evidence type="ECO:0000313" key="3">
    <source>
        <dbReference type="EMBL" id="ADH92482.1"/>
    </source>
</evidence>
<dbReference type="InterPro" id="IPR000305">
    <property type="entry name" value="GIY-YIG_endonuc"/>
</dbReference>
<dbReference type="PANTHER" id="PTHR30562:SF1">
    <property type="entry name" value="UVRABC SYSTEM PROTEIN C"/>
    <property type="match status" value="1"/>
</dbReference>
<feature type="domain" description="GIY-YIG" evidence="2">
    <location>
        <begin position="249"/>
        <end position="327"/>
    </location>
</feature>
<dbReference type="SMART" id="SM00479">
    <property type="entry name" value="EXOIII"/>
    <property type="match status" value="1"/>
</dbReference>
<dbReference type="InterPro" id="IPR047296">
    <property type="entry name" value="GIY-YIG_UvrC_Cho"/>
</dbReference>
<name>D7BNI3_ARCHD</name>
<dbReference type="InterPro" id="IPR035901">
    <property type="entry name" value="GIY-YIG_endonuc_sf"/>
</dbReference>
<dbReference type="SMART" id="SM00465">
    <property type="entry name" value="GIYc"/>
    <property type="match status" value="1"/>
</dbReference>
<dbReference type="Gene3D" id="3.40.1440.10">
    <property type="entry name" value="GIY-YIG endonuclease"/>
    <property type="match status" value="1"/>
</dbReference>
<dbReference type="NCBIfam" id="NF005907">
    <property type="entry name" value="PRK07883.1-5"/>
    <property type="match status" value="1"/>
</dbReference>
<dbReference type="eggNOG" id="COG2176">
    <property type="taxonomic scope" value="Bacteria"/>
</dbReference>
<dbReference type="OrthoDB" id="9803913at2"/>
<keyword evidence="4" id="KW-1185">Reference proteome</keyword>
<dbReference type="InterPro" id="IPR012337">
    <property type="entry name" value="RNaseH-like_sf"/>
</dbReference>
<keyword evidence="3" id="KW-0548">Nucleotidyltransferase</keyword>
<dbReference type="NCBIfam" id="TIGR00573">
    <property type="entry name" value="dnaq"/>
    <property type="match status" value="1"/>
</dbReference>
<dbReference type="Pfam" id="PF01541">
    <property type="entry name" value="GIY-YIG"/>
    <property type="match status" value="1"/>
</dbReference>
<dbReference type="NCBIfam" id="NF005905">
    <property type="entry name" value="PRK07883.1-3"/>
    <property type="match status" value="1"/>
</dbReference>
<dbReference type="GO" id="GO:0003887">
    <property type="term" value="F:DNA-directed DNA polymerase activity"/>
    <property type="evidence" value="ECO:0007669"/>
    <property type="project" value="UniProtKB-EC"/>
</dbReference>
<sequence>MKAIRTDRPGARIDTDAGVPHRRGKIVPETEQLSFDDLGLPLHDATFLVVDVETTGEKPGLHSLTEIGAVKVRGGTVIGEFGSLVNPGVPIPAFITRLTGITTGMVATAPSLGEVLVSFIEFVGGDPDLIFVAHNAPFDMGQLRGAASALGLAFPNRKVIDTVKLSRRVFMKDEVPNHKLSTLARFVNATISPSHRALDDARATVDVLHAILGRLGSLGVTHVDDLMVAHSRVPGKRRMKARLADDLPAGPGVYQFIGPNDEVLYIGTSSNVYKRVRSYFTAAEKRKRIGEMVDLATRVDAIPTHTVLEAQILEIRLIRDIQPPYNRRSKPRSRYWVTLTDEHHPRLSITNVATFGELGNILGPFNRKRHALGAGELIAGYSGIRTCTQILPAVPARISGCHLAEFGACSAPCVTGRVQEDSLTKVRTVLHGDLDDLYEATLEKMQHLASAERFESATDQRERLYGTVGGAVAQAKYVPLIHAGRIIAAAPAERPDSWEVIVVDYGVFNTSAIITSVAGIHAFADHYDAEHPLPPAPDRPFDHTSTDELGCLNAWLWRDGTRIVRVSNPEALSVPVNHAQKINLPIIPGLDPAMWEV</sequence>
<dbReference type="GO" id="GO:0006289">
    <property type="term" value="P:nucleotide-excision repair"/>
    <property type="evidence" value="ECO:0007669"/>
    <property type="project" value="InterPro"/>
</dbReference>
<proteinExistence type="predicted"/>
<dbReference type="PROSITE" id="PS50164">
    <property type="entry name" value="GIY_YIG"/>
    <property type="match status" value="1"/>
</dbReference>
<keyword evidence="1" id="KW-0269">Exonuclease</keyword>
<keyword evidence="1" id="KW-0378">Hydrolase</keyword>
<evidence type="ECO:0000256" key="1">
    <source>
        <dbReference type="ARBA" id="ARBA00022839"/>
    </source>
</evidence>